<name>A0AAD2FJG3_9STRA</name>
<accession>A0AAD2FJG3</accession>
<comment type="caution">
    <text evidence="2">The sequence shown here is derived from an EMBL/GenBank/DDBJ whole genome shotgun (WGS) entry which is preliminary data.</text>
</comment>
<organism evidence="2 3">
    <name type="scientific">Cylindrotheca closterium</name>
    <dbReference type="NCBI Taxonomy" id="2856"/>
    <lineage>
        <taxon>Eukaryota</taxon>
        <taxon>Sar</taxon>
        <taxon>Stramenopiles</taxon>
        <taxon>Ochrophyta</taxon>
        <taxon>Bacillariophyta</taxon>
        <taxon>Bacillariophyceae</taxon>
        <taxon>Bacillariophycidae</taxon>
        <taxon>Bacillariales</taxon>
        <taxon>Bacillariaceae</taxon>
        <taxon>Cylindrotheca</taxon>
    </lineage>
</organism>
<dbReference type="AlphaFoldDB" id="A0AAD2FJG3"/>
<keyword evidence="3" id="KW-1185">Reference proteome</keyword>
<evidence type="ECO:0000313" key="2">
    <source>
        <dbReference type="EMBL" id="CAJ1935360.1"/>
    </source>
</evidence>
<gene>
    <name evidence="2" type="ORF">CYCCA115_LOCUS4695</name>
</gene>
<feature type="coiled-coil region" evidence="1">
    <location>
        <begin position="39"/>
        <end position="66"/>
    </location>
</feature>
<keyword evidence="1" id="KW-0175">Coiled coil</keyword>
<dbReference type="EMBL" id="CAKOGP040000458">
    <property type="protein sequence ID" value="CAJ1935360.1"/>
    <property type="molecule type" value="Genomic_DNA"/>
</dbReference>
<sequence length="179" mass="21118">MRLRLDLQDHSRKFKIKLKEKEELIKSIYSEATEQGLLIDSLDTSLMEANKRLQQLESDYKQQTAESTSLAMKLEQVAQEKATLIEDHKEKDVLIQMLNEARLDGEKVIKELTKPKQETNRQKILRRYKQMQAEEGVSSLDTYMEPFVLDLQQAQTEYQLARKNLRLAKARERLIRPRE</sequence>
<dbReference type="Proteomes" id="UP001295423">
    <property type="component" value="Unassembled WGS sequence"/>
</dbReference>
<evidence type="ECO:0000256" key="1">
    <source>
        <dbReference type="SAM" id="Coils"/>
    </source>
</evidence>
<evidence type="ECO:0000313" key="3">
    <source>
        <dbReference type="Proteomes" id="UP001295423"/>
    </source>
</evidence>
<proteinExistence type="predicted"/>
<reference evidence="2" key="1">
    <citation type="submission" date="2023-08" db="EMBL/GenBank/DDBJ databases">
        <authorList>
            <person name="Audoor S."/>
            <person name="Bilcke G."/>
        </authorList>
    </citation>
    <scope>NUCLEOTIDE SEQUENCE</scope>
</reference>
<protein>
    <submittedName>
        <fullName evidence="2">Uncharacterized protein</fullName>
    </submittedName>
</protein>